<evidence type="ECO:0000256" key="1">
    <source>
        <dbReference type="ARBA" id="ARBA00022527"/>
    </source>
</evidence>
<dbReference type="GO" id="GO:0004674">
    <property type="term" value="F:protein serine/threonine kinase activity"/>
    <property type="evidence" value="ECO:0007669"/>
    <property type="project" value="UniProtKB-KW"/>
</dbReference>
<reference evidence="7" key="1">
    <citation type="submission" date="2015-07" db="EMBL/GenBank/DDBJ databases">
        <title>Adaptation to a free-living lifestyle via gene acquisitions in the diplomonad Trepomonas sp. PC1.</title>
        <authorList>
            <person name="Xu F."/>
            <person name="Jerlstrom-Hultqvist J."/>
            <person name="Kolisko M."/>
            <person name="Simpson A.G.B."/>
            <person name="Roger A.J."/>
            <person name="Svard S.G."/>
            <person name="Andersson J.O."/>
        </authorList>
    </citation>
    <scope>NUCLEOTIDE SEQUENCE</scope>
    <source>
        <strain evidence="7">PC1</strain>
    </source>
</reference>
<dbReference type="Gene3D" id="1.10.510.10">
    <property type="entry name" value="Transferase(Phosphotransferase) domain 1"/>
    <property type="match status" value="1"/>
</dbReference>
<evidence type="ECO:0000259" key="6">
    <source>
        <dbReference type="PROSITE" id="PS50011"/>
    </source>
</evidence>
<dbReference type="SMART" id="SM00220">
    <property type="entry name" value="S_TKc"/>
    <property type="match status" value="1"/>
</dbReference>
<dbReference type="SUPFAM" id="SSF82615">
    <property type="entry name" value="Polo-box domain"/>
    <property type="match status" value="1"/>
</dbReference>
<dbReference type="GO" id="GO:0005634">
    <property type="term" value="C:nucleus"/>
    <property type="evidence" value="ECO:0007669"/>
    <property type="project" value="TreeGrafter"/>
</dbReference>
<keyword evidence="2" id="KW-0808">Transferase</keyword>
<evidence type="ECO:0000256" key="2">
    <source>
        <dbReference type="ARBA" id="ARBA00022679"/>
    </source>
</evidence>
<dbReference type="InterPro" id="IPR036947">
    <property type="entry name" value="POLO_box_dom_sf"/>
</dbReference>
<dbReference type="Pfam" id="PF00069">
    <property type="entry name" value="Pkinase"/>
    <property type="match status" value="1"/>
</dbReference>
<dbReference type="PANTHER" id="PTHR24345:SF0">
    <property type="entry name" value="CELL CYCLE SERINE_THREONINE-PROTEIN KINASE CDC5_MSD2"/>
    <property type="match status" value="1"/>
</dbReference>
<dbReference type="Gene3D" id="3.30.1120.30">
    <property type="entry name" value="POLO box domain"/>
    <property type="match status" value="1"/>
</dbReference>
<dbReference type="SUPFAM" id="SSF56112">
    <property type="entry name" value="Protein kinase-like (PK-like)"/>
    <property type="match status" value="1"/>
</dbReference>
<dbReference type="GO" id="GO:0005524">
    <property type="term" value="F:ATP binding"/>
    <property type="evidence" value="ECO:0007669"/>
    <property type="project" value="UniProtKB-KW"/>
</dbReference>
<feature type="non-terminal residue" evidence="7">
    <location>
        <position position="1"/>
    </location>
</feature>
<proteinExistence type="predicted"/>
<evidence type="ECO:0000256" key="3">
    <source>
        <dbReference type="ARBA" id="ARBA00022741"/>
    </source>
</evidence>
<organism evidence="7">
    <name type="scientific">Trepomonas sp. PC1</name>
    <dbReference type="NCBI Taxonomy" id="1076344"/>
    <lineage>
        <taxon>Eukaryota</taxon>
        <taxon>Metamonada</taxon>
        <taxon>Diplomonadida</taxon>
        <taxon>Hexamitidae</taxon>
        <taxon>Hexamitinae</taxon>
        <taxon>Trepomonas</taxon>
    </lineage>
</organism>
<dbReference type="AlphaFoldDB" id="A0A146K2W7"/>
<evidence type="ECO:0000313" key="7">
    <source>
        <dbReference type="EMBL" id="JAP91047.1"/>
    </source>
</evidence>
<sequence length="563" mass="66097">FIVTDIDKHFTLCGTPNFLPPETIVSHVMRRLYPENADLKKKVDQNIDDEAVKRVVELCQQNKEMGCGHDFQSDMWSIGCLVYQMAVGKPPFESSAIPKTYNSILSGRYRYPEHFPCQNLMKFIDGCLQQFPGKRMTIEQARAHSFLQQINLKFLPQQFLNQSFDHYQKKLKVLSVETNLDDFLKKYVQPNTYQKLMQHFYCTNVFKLGDQTIDIQMLPLVLNKQLMEIPEKSQKLTPADCKSYMSGIDLFQIRNSLQLVVNAPFVFMWQDYSIKFGVSMMLSSGEAMLKFNDNTWICESASQIYVDYCDGQRIIRLRSEHCLALVGDRKHKLHTYMLSRLNDNLKNTRFIKDAVDKLYSYIFDLCHQEMFCADQVKLQLYKYQFDLGKTLMGSQNFKEFTDAFQPFPEEHYYCLNSISPQAKDYMLKLSQLYVEQVQDPLIQADGYYSKFELINELYGLLQRHCYNLPYIKIFKPHMAPNPVQFNIQFGCGEQIQQLNFTNHSKLVRLDYQLNIKYILINEARQTMLMGRQKLKECMRGNEALKTMASMWYQLIGYKLVDDL</sequence>
<dbReference type="PROSITE" id="PS50011">
    <property type="entry name" value="PROTEIN_KINASE_DOM"/>
    <property type="match status" value="1"/>
</dbReference>
<dbReference type="EMBL" id="GDID01005559">
    <property type="protein sequence ID" value="JAP91047.1"/>
    <property type="molecule type" value="Transcribed_RNA"/>
</dbReference>
<feature type="domain" description="Protein kinase" evidence="6">
    <location>
        <begin position="1"/>
        <end position="147"/>
    </location>
</feature>
<protein>
    <submittedName>
        <fullName evidence="7">Kinase, PLK</fullName>
    </submittedName>
</protein>
<dbReference type="InterPro" id="IPR011009">
    <property type="entry name" value="Kinase-like_dom_sf"/>
</dbReference>
<accession>A0A146K2W7</accession>
<keyword evidence="4 7" id="KW-0418">Kinase</keyword>
<evidence type="ECO:0000256" key="5">
    <source>
        <dbReference type="ARBA" id="ARBA00022840"/>
    </source>
</evidence>
<keyword evidence="1" id="KW-0723">Serine/threonine-protein kinase</keyword>
<dbReference type="InterPro" id="IPR000719">
    <property type="entry name" value="Prot_kinase_dom"/>
</dbReference>
<name>A0A146K2W7_9EUKA</name>
<dbReference type="PANTHER" id="PTHR24345">
    <property type="entry name" value="SERINE/THREONINE-PROTEIN KINASE PLK"/>
    <property type="match status" value="1"/>
</dbReference>
<evidence type="ECO:0000256" key="4">
    <source>
        <dbReference type="ARBA" id="ARBA00022777"/>
    </source>
</evidence>
<keyword evidence="5" id="KW-0067">ATP-binding</keyword>
<keyword evidence="3" id="KW-0547">Nucleotide-binding</keyword>
<gene>
    <name evidence="7" type="ORF">TPC1_17452</name>
</gene>